<dbReference type="Proteomes" id="UP000653730">
    <property type="component" value="Unassembled WGS sequence"/>
</dbReference>
<dbReference type="InterPro" id="IPR050832">
    <property type="entry name" value="Bact_Acetyltransf"/>
</dbReference>
<dbReference type="Gene3D" id="3.40.630.30">
    <property type="match status" value="1"/>
</dbReference>
<sequence length="163" mass="18220">MEIRKVKKSDNQLLADIIKNVFEEHHAPREGTVYSDPTTDNLYGLFKKEKSVLWVAEENGKILGCCGIYPTEGLPGNCAELVKFYLTSGARGKGTGSKLMERNIQSAIGFGYSQLYLESLPQFSNAVKWYEKLGFQKLETPLGNSGHITCNIWMIKKLLGQVV</sequence>
<gene>
    <name evidence="4" type="ORF">IBL28_14880</name>
</gene>
<evidence type="ECO:0000256" key="2">
    <source>
        <dbReference type="ARBA" id="ARBA00023315"/>
    </source>
</evidence>
<protein>
    <submittedName>
        <fullName evidence="4">GNAT family N-acetyltransferase</fullName>
    </submittedName>
</protein>
<dbReference type="PROSITE" id="PS51186">
    <property type="entry name" value="GNAT"/>
    <property type="match status" value="1"/>
</dbReference>
<keyword evidence="2" id="KW-0012">Acyltransferase</keyword>
<evidence type="ECO:0000259" key="3">
    <source>
        <dbReference type="PROSITE" id="PS51186"/>
    </source>
</evidence>
<accession>A0A926Q370</accession>
<keyword evidence="5" id="KW-1185">Reference proteome</keyword>
<name>A0A926Q370_9FLAO</name>
<dbReference type="RefSeq" id="WP_187966394.1">
    <property type="nucleotide sequence ID" value="NZ_JACVDC010000052.1"/>
</dbReference>
<dbReference type="PANTHER" id="PTHR43877:SF2">
    <property type="entry name" value="AMINOALKYLPHOSPHONATE N-ACETYLTRANSFERASE-RELATED"/>
    <property type="match status" value="1"/>
</dbReference>
<dbReference type="InterPro" id="IPR016181">
    <property type="entry name" value="Acyl_CoA_acyltransferase"/>
</dbReference>
<proteinExistence type="predicted"/>
<dbReference type="AlphaFoldDB" id="A0A926Q370"/>
<dbReference type="CDD" id="cd04301">
    <property type="entry name" value="NAT_SF"/>
    <property type="match status" value="1"/>
</dbReference>
<feature type="domain" description="N-acetyltransferase" evidence="3">
    <location>
        <begin position="1"/>
        <end position="159"/>
    </location>
</feature>
<dbReference type="PANTHER" id="PTHR43877">
    <property type="entry name" value="AMINOALKYLPHOSPHONATE N-ACETYLTRANSFERASE-RELATED-RELATED"/>
    <property type="match status" value="1"/>
</dbReference>
<reference evidence="4 5" key="1">
    <citation type="submission" date="2020-09" db="EMBL/GenBank/DDBJ databases">
        <title>Sinomicrobium weinanense sp. nov., a halophilic bacteria isolated from saline-alkali soil.</title>
        <authorList>
            <person name="Wu P."/>
            <person name="Ren H."/>
            <person name="Mei Y."/>
            <person name="Liang Y."/>
            <person name="Chen Z."/>
        </authorList>
    </citation>
    <scope>NUCLEOTIDE SEQUENCE [LARGE SCALE GENOMIC DNA]</scope>
    <source>
        <strain evidence="4 5">FJxs</strain>
    </source>
</reference>
<dbReference type="Pfam" id="PF00583">
    <property type="entry name" value="Acetyltransf_1"/>
    <property type="match status" value="1"/>
</dbReference>
<keyword evidence="1" id="KW-0808">Transferase</keyword>
<comment type="caution">
    <text evidence="4">The sequence shown here is derived from an EMBL/GenBank/DDBJ whole genome shotgun (WGS) entry which is preliminary data.</text>
</comment>
<organism evidence="4 5">
    <name type="scientific">Sinomicrobium weinanense</name>
    <dbReference type="NCBI Taxonomy" id="2842200"/>
    <lineage>
        <taxon>Bacteria</taxon>
        <taxon>Pseudomonadati</taxon>
        <taxon>Bacteroidota</taxon>
        <taxon>Flavobacteriia</taxon>
        <taxon>Flavobacteriales</taxon>
        <taxon>Flavobacteriaceae</taxon>
        <taxon>Sinomicrobium</taxon>
    </lineage>
</organism>
<dbReference type="SUPFAM" id="SSF55729">
    <property type="entry name" value="Acyl-CoA N-acyltransferases (Nat)"/>
    <property type="match status" value="1"/>
</dbReference>
<evidence type="ECO:0000256" key="1">
    <source>
        <dbReference type="ARBA" id="ARBA00022679"/>
    </source>
</evidence>
<evidence type="ECO:0000313" key="5">
    <source>
        <dbReference type="Proteomes" id="UP000653730"/>
    </source>
</evidence>
<dbReference type="InterPro" id="IPR000182">
    <property type="entry name" value="GNAT_dom"/>
</dbReference>
<dbReference type="GO" id="GO:0016747">
    <property type="term" value="F:acyltransferase activity, transferring groups other than amino-acyl groups"/>
    <property type="evidence" value="ECO:0007669"/>
    <property type="project" value="InterPro"/>
</dbReference>
<evidence type="ECO:0000313" key="4">
    <source>
        <dbReference type="EMBL" id="MBC9797258.1"/>
    </source>
</evidence>
<dbReference type="EMBL" id="JACVDC010000052">
    <property type="protein sequence ID" value="MBC9797258.1"/>
    <property type="molecule type" value="Genomic_DNA"/>
</dbReference>